<dbReference type="InterPro" id="IPR000835">
    <property type="entry name" value="HTH_MarR-typ"/>
</dbReference>
<dbReference type="InterPro" id="IPR036388">
    <property type="entry name" value="WH-like_DNA-bd_sf"/>
</dbReference>
<reference evidence="3" key="2">
    <citation type="submission" date="2022-05" db="EMBL/GenBank/DDBJ databases">
        <authorList>
            <person name="Kim J.-S."/>
            <person name="Lee K."/>
            <person name="Suh M."/>
            <person name="Eom M."/>
            <person name="Kim J.-S."/>
            <person name="Kim D.-S."/>
            <person name="Ko S.-H."/>
            <person name="Shin Y."/>
            <person name="Lee J.-S."/>
        </authorList>
    </citation>
    <scope>NUCLEOTIDE SEQUENCE</scope>
    <source>
        <strain evidence="3">N237</strain>
    </source>
</reference>
<evidence type="ECO:0000256" key="1">
    <source>
        <dbReference type="SAM" id="MobiDB-lite"/>
    </source>
</evidence>
<dbReference type="SMART" id="SM00347">
    <property type="entry name" value="HTH_MARR"/>
    <property type="match status" value="1"/>
</dbReference>
<gene>
    <name evidence="3" type="ORF">M6D93_00870</name>
</gene>
<reference evidence="3" key="1">
    <citation type="journal article" date="2018" name="Int. J. Syst. Evol. Microbiol.">
        <title>Jatrophihabitans telluris sp. nov., isolated from sediment soil of lava forest wetlands and the emended description of the genus Jatrophihabitans.</title>
        <authorList>
            <person name="Lee K.C."/>
            <person name="Suh M.K."/>
            <person name="Eom M.K."/>
            <person name="Kim K.K."/>
            <person name="Kim J.S."/>
            <person name="Kim D.S."/>
            <person name="Ko S.H."/>
            <person name="Shin Y.K."/>
            <person name="Lee J.S."/>
        </authorList>
    </citation>
    <scope>NUCLEOTIDE SEQUENCE</scope>
    <source>
        <strain evidence="3">N237</strain>
    </source>
</reference>
<sequence>MPENRKAESLRELQLSWIRFDAHARVEGLSGKELAILVEIAARSAPTPHQLSDLFALTTGSMTVVLDRLERKGFARRDRNPEDRRGLLLSPTAAGHDVLTRLDAAVSLPISNDAKAEPSAPARRPAPRHLHPVADDSAG</sequence>
<dbReference type="PANTHER" id="PTHR33164">
    <property type="entry name" value="TRANSCRIPTIONAL REGULATOR, MARR FAMILY"/>
    <property type="match status" value="1"/>
</dbReference>
<proteinExistence type="predicted"/>
<evidence type="ECO:0000259" key="2">
    <source>
        <dbReference type="PROSITE" id="PS50995"/>
    </source>
</evidence>
<dbReference type="Pfam" id="PF01047">
    <property type="entry name" value="MarR"/>
    <property type="match status" value="1"/>
</dbReference>
<dbReference type="PANTHER" id="PTHR33164:SF43">
    <property type="entry name" value="HTH-TYPE TRANSCRIPTIONAL REPRESSOR YETL"/>
    <property type="match status" value="1"/>
</dbReference>
<dbReference type="SUPFAM" id="SSF46785">
    <property type="entry name" value="Winged helix' DNA-binding domain"/>
    <property type="match status" value="1"/>
</dbReference>
<keyword evidence="4" id="KW-1185">Reference proteome</keyword>
<feature type="domain" description="HTH marR-type" evidence="2">
    <location>
        <begin position="1"/>
        <end position="135"/>
    </location>
</feature>
<dbReference type="EMBL" id="CP097332">
    <property type="protein sequence ID" value="UQX88569.1"/>
    <property type="molecule type" value="Genomic_DNA"/>
</dbReference>
<dbReference type="Proteomes" id="UP001056336">
    <property type="component" value="Chromosome"/>
</dbReference>
<dbReference type="PROSITE" id="PS50995">
    <property type="entry name" value="HTH_MARR_2"/>
    <property type="match status" value="1"/>
</dbReference>
<dbReference type="RefSeq" id="WP_249772197.1">
    <property type="nucleotide sequence ID" value="NZ_CP097332.1"/>
</dbReference>
<accession>A0ABY4R0I1</accession>
<dbReference type="Gene3D" id="1.10.10.10">
    <property type="entry name" value="Winged helix-like DNA-binding domain superfamily/Winged helix DNA-binding domain"/>
    <property type="match status" value="1"/>
</dbReference>
<organism evidence="3 4">
    <name type="scientific">Jatrophihabitans telluris</name>
    <dbReference type="NCBI Taxonomy" id="2038343"/>
    <lineage>
        <taxon>Bacteria</taxon>
        <taxon>Bacillati</taxon>
        <taxon>Actinomycetota</taxon>
        <taxon>Actinomycetes</taxon>
        <taxon>Jatrophihabitantales</taxon>
        <taxon>Jatrophihabitantaceae</taxon>
        <taxon>Jatrophihabitans</taxon>
    </lineage>
</organism>
<dbReference type="InterPro" id="IPR036390">
    <property type="entry name" value="WH_DNA-bd_sf"/>
</dbReference>
<feature type="region of interest" description="Disordered" evidence="1">
    <location>
        <begin position="110"/>
        <end position="139"/>
    </location>
</feature>
<dbReference type="InterPro" id="IPR039422">
    <property type="entry name" value="MarR/SlyA-like"/>
</dbReference>
<dbReference type="PRINTS" id="PR00598">
    <property type="entry name" value="HTHMARR"/>
</dbReference>
<evidence type="ECO:0000313" key="3">
    <source>
        <dbReference type="EMBL" id="UQX88569.1"/>
    </source>
</evidence>
<protein>
    <submittedName>
        <fullName evidence="3">MarR family transcriptional regulator</fullName>
    </submittedName>
</protein>
<name>A0ABY4R0I1_9ACTN</name>
<evidence type="ECO:0000313" key="4">
    <source>
        <dbReference type="Proteomes" id="UP001056336"/>
    </source>
</evidence>